<reference evidence="2 3" key="1">
    <citation type="submission" date="2024-02" db="EMBL/GenBank/DDBJ databases">
        <authorList>
            <person name="Chen Y."/>
            <person name="Shah S."/>
            <person name="Dougan E. K."/>
            <person name="Thang M."/>
            <person name="Chan C."/>
        </authorList>
    </citation>
    <scope>NUCLEOTIDE SEQUENCE [LARGE SCALE GENOMIC DNA]</scope>
</reference>
<accession>A0ABP0KS16</accession>
<evidence type="ECO:0000313" key="2">
    <source>
        <dbReference type="EMBL" id="CAK9029655.1"/>
    </source>
</evidence>
<feature type="compositionally biased region" description="Basic residues" evidence="1">
    <location>
        <begin position="447"/>
        <end position="459"/>
    </location>
</feature>
<protein>
    <submittedName>
        <fullName evidence="2">Dynein heavy chain-like protein PF11_0240</fullName>
    </submittedName>
</protein>
<feature type="compositionally biased region" description="Acidic residues" evidence="1">
    <location>
        <begin position="561"/>
        <end position="578"/>
    </location>
</feature>
<sequence length="1026" mass="115375">MNMLSAEGFANALHCVCNLKPGGGHMSAPVCSTWVFMSRGSTLRSRTRPLGRKDSGAVRDGNVLAARALVLCILAAAKGCFWLLEQPASSIMELHPLFQAAIRLLGTHRLCIAMGRYGAPTPKRTILYSSHACVRDIQDYEVEPEYDDSRQMVVKYVNQKGESRIHGGAHLKSSQAYPKQFGVALAKVRTKFAKRHRRQAMSFLRQARMSDREFDCRPRINRAWIAGYRLSYSPVSISTNMPDPSPRTPPRRRHRSKTPGSAQVPTRPSALRNPMDQRGREKERKKEEEKRGSKNVNNKTDPKKRKESSGSGKDAKDENDAKQRRKAQDMKGKEKGTDKEKKDKDKKAMKQKEAKKEMEAKMDKEKPTNEAKKCKGEVSREKNVKEVKEVKKHAERNKDKEVKTDKEARVEKEVKVKKEVKVDKETKDDKEKVTKKGADQRKIDKKEKRKKAKKEKRQKVKNDKMDKKKGKRGTKKERRIKYVPVKKHKIDHIFDKSEAEGTGTPSSSHATLSSKEKAEQKLKELTAIMAASDCDSDSLPATDMEDFLDQMDDGKDLSGGSEDEKDEQEEEDGEDSEPSEGGSSPMSDDSDEEEEEEGEEESMEEEGSGSEETEGDDDDEKEKEEEEEKKKGEAGEKGAECHALVPVIEASRLQVANIRNSVTNKKEWDVFSRQAKTKMPVELNDAYQQNKNDLFNMWLDNGANEQSWSHCVLEVKRKQKETNEAKKGWQAIQGKVLKQRYSEEKWEKVKKKRLESGMFYLDDDFPDDEDETWYFVKEGQSMTNRVETSEELKLAAQKNMDSEMLAAVTDANSGLMRVGALPKVSTASAAGNKALLEGIAEKARTSSIKLSGLEFADDLASNLLKQAEGLEADYTVLSKTVKEALTGVTERMAALEKAQVAASAFLKKPKPKKQPKAKKKVRAAVNETVAALTAWSIGVASEGVGPEMGFMGESLVLRQEPLLNVLAVCAYGLQRCTEVMDLASVVLTKEEAEEASESLHLHLRCYFWLASYFYLRTPGQKQTSFI</sequence>
<feature type="region of interest" description="Disordered" evidence="1">
    <location>
        <begin position="234"/>
        <end position="518"/>
    </location>
</feature>
<evidence type="ECO:0000256" key="1">
    <source>
        <dbReference type="SAM" id="MobiDB-lite"/>
    </source>
</evidence>
<feature type="compositionally biased region" description="Basic residues" evidence="1">
    <location>
        <begin position="467"/>
        <end position="490"/>
    </location>
</feature>
<feature type="region of interest" description="Disordered" evidence="1">
    <location>
        <begin position="531"/>
        <end position="638"/>
    </location>
</feature>
<feature type="compositionally biased region" description="Basic and acidic residues" evidence="1">
    <location>
        <begin position="628"/>
        <end position="638"/>
    </location>
</feature>
<evidence type="ECO:0000313" key="3">
    <source>
        <dbReference type="Proteomes" id="UP001642464"/>
    </source>
</evidence>
<comment type="caution">
    <text evidence="2">The sequence shown here is derived from an EMBL/GenBank/DDBJ whole genome shotgun (WGS) entry which is preliminary data.</text>
</comment>
<dbReference type="Proteomes" id="UP001642464">
    <property type="component" value="Unassembled WGS sequence"/>
</dbReference>
<feature type="compositionally biased region" description="Basic and acidic residues" evidence="1">
    <location>
        <begin position="313"/>
        <end position="389"/>
    </location>
</feature>
<dbReference type="EMBL" id="CAXAMM010012736">
    <property type="protein sequence ID" value="CAK9029655.1"/>
    <property type="molecule type" value="Genomic_DNA"/>
</dbReference>
<feature type="compositionally biased region" description="Acidic residues" evidence="1">
    <location>
        <begin position="588"/>
        <end position="627"/>
    </location>
</feature>
<keyword evidence="3" id="KW-1185">Reference proteome</keyword>
<organism evidence="2 3">
    <name type="scientific">Durusdinium trenchii</name>
    <dbReference type="NCBI Taxonomy" id="1381693"/>
    <lineage>
        <taxon>Eukaryota</taxon>
        <taxon>Sar</taxon>
        <taxon>Alveolata</taxon>
        <taxon>Dinophyceae</taxon>
        <taxon>Suessiales</taxon>
        <taxon>Symbiodiniaceae</taxon>
        <taxon>Durusdinium</taxon>
    </lineage>
</organism>
<gene>
    <name evidence="2" type="ORF">SCF082_LOCUS18887</name>
</gene>
<feature type="compositionally biased region" description="Basic and acidic residues" evidence="1">
    <location>
        <begin position="275"/>
        <end position="292"/>
    </location>
</feature>
<proteinExistence type="predicted"/>
<feature type="compositionally biased region" description="Polar residues" evidence="1">
    <location>
        <begin position="503"/>
        <end position="513"/>
    </location>
</feature>
<name>A0ABP0KS16_9DINO</name>
<feature type="compositionally biased region" description="Basic and acidic residues" evidence="1">
    <location>
        <begin position="396"/>
        <end position="446"/>
    </location>
</feature>